<evidence type="ECO:0000313" key="4">
    <source>
        <dbReference type="EMBL" id="QEE18987.1"/>
    </source>
</evidence>
<dbReference type="Pfam" id="PF04397">
    <property type="entry name" value="LytTR"/>
    <property type="match status" value="1"/>
</dbReference>
<dbReference type="KEGG" id="yti:FNA67_01805"/>
<keyword evidence="2" id="KW-0812">Transmembrane</keyword>
<dbReference type="InterPro" id="IPR007492">
    <property type="entry name" value="LytTR_DNA-bd_dom"/>
</dbReference>
<sequence length="484" mass="52871">MMGEATRSGSRLIAASRHRHAQAQARAYQHHRAEEPRDQRRHQLEAAARRCRRIDRADDRGDIVAGKDGKDHEERGQFALDAQPPVREPHCRVAPLQRHARRAARHHAQHEPFERRRAEPGAGQPAERQPRHDQRKHHQPAHGHVAVLHAAHADHQHQEQGAPDPAGRMSENVEEGRLLHFCRFSILGGAPAARRRCSGLDAPLAARQIRIRQSGTCFVNSSPLHFALRELRLSFSNPRALGVMLVVAVVLGLAGPFGTFQQLGTAARFGYWAVIVIATYGVGLFVSMLALAMVRPRLSNRAVLTLVLALASAIPVAVTVTVVNMVFLGERLPDPGGFVTLVLNCFVITLGVAVLVVLAVRNGSAVQETPAAQPSPAAPEPPALFKRLPLPQRGALCYLTMQDHYVDVVTDRGHALILMRLSDAIAETAPVRGLQIHRSHWIALDAVRGVSKDDGKALVEMSDGVRLPVSRSYLAAAREAGLVV</sequence>
<dbReference type="SMART" id="SM00850">
    <property type="entry name" value="LytTR"/>
    <property type="match status" value="1"/>
</dbReference>
<dbReference type="AlphaFoldDB" id="A0A5B9DIT9"/>
<feature type="transmembrane region" description="Helical" evidence="2">
    <location>
        <begin position="239"/>
        <end position="257"/>
    </location>
</feature>
<feature type="region of interest" description="Disordered" evidence="1">
    <location>
        <begin position="97"/>
        <end position="142"/>
    </location>
</feature>
<proteinExistence type="predicted"/>
<feature type="transmembrane region" description="Helical" evidence="2">
    <location>
        <begin position="303"/>
        <end position="326"/>
    </location>
</feature>
<evidence type="ECO:0000313" key="5">
    <source>
        <dbReference type="Proteomes" id="UP000321062"/>
    </source>
</evidence>
<evidence type="ECO:0000256" key="2">
    <source>
        <dbReference type="SAM" id="Phobius"/>
    </source>
</evidence>
<dbReference type="InterPro" id="IPR036259">
    <property type="entry name" value="MFS_trans_sf"/>
</dbReference>
<keyword evidence="2" id="KW-0472">Membrane</keyword>
<dbReference type="SUPFAM" id="SSF103473">
    <property type="entry name" value="MFS general substrate transporter"/>
    <property type="match status" value="1"/>
</dbReference>
<feature type="region of interest" description="Disordered" evidence="1">
    <location>
        <begin position="61"/>
        <end position="81"/>
    </location>
</feature>
<dbReference type="OrthoDB" id="7028951at2"/>
<feature type="compositionally biased region" description="Basic and acidic residues" evidence="1">
    <location>
        <begin position="31"/>
        <end position="47"/>
    </location>
</feature>
<accession>A0A5B9DIT9</accession>
<keyword evidence="5" id="KW-1185">Reference proteome</keyword>
<evidence type="ECO:0000259" key="3">
    <source>
        <dbReference type="PROSITE" id="PS50930"/>
    </source>
</evidence>
<feature type="compositionally biased region" description="Basic residues" evidence="1">
    <location>
        <begin position="98"/>
        <end position="108"/>
    </location>
</feature>
<dbReference type="GO" id="GO:0003677">
    <property type="term" value="F:DNA binding"/>
    <property type="evidence" value="ECO:0007669"/>
    <property type="project" value="InterPro"/>
</dbReference>
<feature type="compositionally biased region" description="Basic and acidic residues" evidence="1">
    <location>
        <begin position="109"/>
        <end position="119"/>
    </location>
</feature>
<dbReference type="Gene3D" id="2.40.50.1020">
    <property type="entry name" value="LytTr DNA-binding domain"/>
    <property type="match status" value="1"/>
</dbReference>
<keyword evidence="2" id="KW-1133">Transmembrane helix</keyword>
<evidence type="ECO:0000256" key="1">
    <source>
        <dbReference type="SAM" id="MobiDB-lite"/>
    </source>
</evidence>
<protein>
    <submittedName>
        <fullName evidence="4">LytTR family transcriptional regulator</fullName>
    </submittedName>
</protein>
<feature type="domain" description="HTH LytTR-type" evidence="3">
    <location>
        <begin position="398"/>
        <end position="483"/>
    </location>
</feature>
<gene>
    <name evidence="4" type="ORF">FNA67_01805</name>
</gene>
<reference evidence="4 5" key="1">
    <citation type="journal article" date="2015" name="Int. J. Syst. Evol. Microbiol.">
        <title>Youhaiella tibetensis gen. nov., sp. nov., isolated from subsurface sediment.</title>
        <authorList>
            <person name="Wang Y.X."/>
            <person name="Huang F.Q."/>
            <person name="Nogi Y."/>
            <person name="Pang S.J."/>
            <person name="Wang P.K."/>
            <person name="Lv J."/>
        </authorList>
    </citation>
    <scope>NUCLEOTIDE SEQUENCE [LARGE SCALE GENOMIC DNA]</scope>
    <source>
        <strain evidence="5">fig4</strain>
    </source>
</reference>
<dbReference type="EMBL" id="CP041690">
    <property type="protein sequence ID" value="QEE18987.1"/>
    <property type="molecule type" value="Genomic_DNA"/>
</dbReference>
<dbReference type="Proteomes" id="UP000321062">
    <property type="component" value="Chromosome"/>
</dbReference>
<dbReference type="PROSITE" id="PS50930">
    <property type="entry name" value="HTH_LYTTR"/>
    <property type="match status" value="1"/>
</dbReference>
<feature type="region of interest" description="Disordered" evidence="1">
    <location>
        <begin position="1"/>
        <end position="47"/>
    </location>
</feature>
<organism evidence="4 5">
    <name type="scientific">Paradevosia tibetensis</name>
    <dbReference type="NCBI Taxonomy" id="1447062"/>
    <lineage>
        <taxon>Bacteria</taxon>
        <taxon>Pseudomonadati</taxon>
        <taxon>Pseudomonadota</taxon>
        <taxon>Alphaproteobacteria</taxon>
        <taxon>Hyphomicrobiales</taxon>
        <taxon>Devosiaceae</taxon>
        <taxon>Paradevosia</taxon>
    </lineage>
</organism>
<feature type="transmembrane region" description="Helical" evidence="2">
    <location>
        <begin position="269"/>
        <end position="291"/>
    </location>
</feature>
<name>A0A5B9DIT9_9HYPH</name>
<feature type="compositionally biased region" description="Basic and acidic residues" evidence="1">
    <location>
        <begin position="61"/>
        <end position="76"/>
    </location>
</feature>
<feature type="transmembrane region" description="Helical" evidence="2">
    <location>
        <begin position="338"/>
        <end position="360"/>
    </location>
</feature>